<accession>C7QE34</accession>
<gene>
    <name evidence="2" type="ordered locus">Caci_7798</name>
</gene>
<keyword evidence="3" id="KW-1185">Reference proteome</keyword>
<evidence type="ECO:0000313" key="2">
    <source>
        <dbReference type="EMBL" id="ACU76622.1"/>
    </source>
</evidence>
<name>C7QE34_CATAD</name>
<dbReference type="Proteomes" id="UP000000851">
    <property type="component" value="Chromosome"/>
</dbReference>
<organism evidence="2 3">
    <name type="scientific">Catenulispora acidiphila (strain DSM 44928 / JCM 14897 / NBRC 102108 / NRRL B-24433 / ID139908)</name>
    <dbReference type="NCBI Taxonomy" id="479433"/>
    <lineage>
        <taxon>Bacteria</taxon>
        <taxon>Bacillati</taxon>
        <taxon>Actinomycetota</taxon>
        <taxon>Actinomycetes</taxon>
        <taxon>Catenulisporales</taxon>
        <taxon>Catenulisporaceae</taxon>
        <taxon>Catenulispora</taxon>
    </lineage>
</organism>
<sequence>MTDLIESEDELLDPQTGAVPAAPRHRLLAALHRLRQRTPLGSGHEVDPERRRRRTLAGLLALALVAGAGATGVAVHSRDLRHARAQTRDRMLLHLLGGSATLTLTAANVANGLGMPPDFQTPLSADFSIAVRNDGAKPLEVTAIAISVPGVEVLASAPHMTLPPGDAEALTSRITVDCAAANLPQYPSGVTLTVRTPATKGVPAGPATSVPMSFDPGHPAMPDSSDDTSPTDPYLLGATDSYGSYVTSSLYRLCGDVLAMMPSQVSATAVSGSPSPQNPVVSYSLHIDGNPKSAQMAVPLPKPPAVPGVTARTDLTSPQEVGSEGLDVNVTDRITDCDAFGRYLAVRGGATQASEALNSATPIGLQPVDPRFRTTPTQLAAAAQPEFDGITPGTADLQSTLLVQLAAACPDL</sequence>
<dbReference type="HOGENOM" id="CLU_666814_0_0_11"/>
<keyword evidence="1" id="KW-1133">Transmembrane helix</keyword>
<dbReference type="AlphaFoldDB" id="C7QE34"/>
<dbReference type="KEGG" id="cai:Caci_7798"/>
<keyword evidence="1" id="KW-0472">Membrane</keyword>
<evidence type="ECO:0000313" key="3">
    <source>
        <dbReference type="Proteomes" id="UP000000851"/>
    </source>
</evidence>
<evidence type="ECO:0000256" key="1">
    <source>
        <dbReference type="SAM" id="Phobius"/>
    </source>
</evidence>
<keyword evidence="1" id="KW-0812">Transmembrane</keyword>
<feature type="transmembrane region" description="Helical" evidence="1">
    <location>
        <begin position="56"/>
        <end position="75"/>
    </location>
</feature>
<dbReference type="RefSeq" id="WP_015796347.1">
    <property type="nucleotide sequence ID" value="NC_013131.1"/>
</dbReference>
<reference evidence="2 3" key="1">
    <citation type="journal article" date="2009" name="Stand. Genomic Sci.">
        <title>Complete genome sequence of Catenulispora acidiphila type strain (ID 139908).</title>
        <authorList>
            <person name="Copeland A."/>
            <person name="Lapidus A."/>
            <person name="Glavina Del Rio T."/>
            <person name="Nolan M."/>
            <person name="Lucas S."/>
            <person name="Chen F."/>
            <person name="Tice H."/>
            <person name="Cheng J.F."/>
            <person name="Bruce D."/>
            <person name="Goodwin L."/>
            <person name="Pitluck S."/>
            <person name="Mikhailova N."/>
            <person name="Pati A."/>
            <person name="Ivanova N."/>
            <person name="Mavromatis K."/>
            <person name="Chen A."/>
            <person name="Palaniappan K."/>
            <person name="Chain P."/>
            <person name="Land M."/>
            <person name="Hauser L."/>
            <person name="Chang Y.J."/>
            <person name="Jeffries C.D."/>
            <person name="Chertkov O."/>
            <person name="Brettin T."/>
            <person name="Detter J.C."/>
            <person name="Han C."/>
            <person name="Ali Z."/>
            <person name="Tindall B.J."/>
            <person name="Goker M."/>
            <person name="Bristow J."/>
            <person name="Eisen J.A."/>
            <person name="Markowitz V."/>
            <person name="Hugenholtz P."/>
            <person name="Kyrpides N.C."/>
            <person name="Klenk H.P."/>
        </authorList>
    </citation>
    <scope>NUCLEOTIDE SEQUENCE [LARGE SCALE GENOMIC DNA]</scope>
    <source>
        <strain evidence="3">DSM 44928 / JCM 14897 / NBRC 102108 / NRRL B-24433 / ID139908</strain>
    </source>
</reference>
<proteinExistence type="predicted"/>
<dbReference type="EMBL" id="CP001700">
    <property type="protein sequence ID" value="ACU76622.1"/>
    <property type="molecule type" value="Genomic_DNA"/>
</dbReference>
<dbReference type="InParanoid" id="C7QE34"/>
<protein>
    <submittedName>
        <fullName evidence="2">Uncharacterized protein</fullName>
    </submittedName>
</protein>